<keyword evidence="7" id="KW-1185">Reference proteome</keyword>
<evidence type="ECO:0000313" key="7">
    <source>
        <dbReference type="Proteomes" id="UP000308267"/>
    </source>
</evidence>
<name>A0A4S2M4R1_OPIFE</name>
<proteinExistence type="inferred from homology"/>
<dbReference type="FunFam" id="2.60.40.770:FF:000001">
    <property type="entry name" value="NPC intracellular cholesterol transporter 2"/>
    <property type="match status" value="1"/>
</dbReference>
<evidence type="ECO:0000256" key="4">
    <source>
        <dbReference type="SAM" id="SignalP"/>
    </source>
</evidence>
<dbReference type="STRING" id="147828.A0A4S2M4R1"/>
<feature type="chain" id="PRO_5020467033" description="MD-2-related lipid-recognition domain-containing protein" evidence="4">
    <location>
        <begin position="22"/>
        <end position="153"/>
    </location>
</feature>
<reference evidence="6 7" key="1">
    <citation type="journal article" date="2019" name="BMC Genomics">
        <title>New insights from Opisthorchis felineus genome: update on genomics of the epidemiologically important liver flukes.</title>
        <authorList>
            <person name="Ershov N.I."/>
            <person name="Mordvinov V.A."/>
            <person name="Prokhortchouk E.B."/>
            <person name="Pakharukova M.Y."/>
            <person name="Gunbin K.V."/>
            <person name="Ustyantsev K."/>
            <person name="Genaev M.A."/>
            <person name="Blinov A.G."/>
            <person name="Mazur A."/>
            <person name="Boulygina E."/>
            <person name="Tsygankova S."/>
            <person name="Khrameeva E."/>
            <person name="Chekanov N."/>
            <person name="Fan G."/>
            <person name="Xiao A."/>
            <person name="Zhang H."/>
            <person name="Xu X."/>
            <person name="Yang H."/>
            <person name="Solovyev V."/>
            <person name="Lee S.M."/>
            <person name="Liu X."/>
            <person name="Afonnikov D.A."/>
            <person name="Skryabin K.G."/>
        </authorList>
    </citation>
    <scope>NUCLEOTIDE SEQUENCE [LARGE SCALE GENOMIC DNA]</scope>
    <source>
        <strain evidence="6">AK-0245</strain>
        <tissue evidence="6">Whole organism</tissue>
    </source>
</reference>
<comment type="subcellular location">
    <subcellularLocation>
        <location evidence="1">Secreted</location>
    </subcellularLocation>
</comment>
<evidence type="ECO:0000256" key="1">
    <source>
        <dbReference type="ARBA" id="ARBA00004613"/>
    </source>
</evidence>
<dbReference type="SUPFAM" id="SSF81296">
    <property type="entry name" value="E set domains"/>
    <property type="match status" value="1"/>
</dbReference>
<feature type="domain" description="MD-2-related lipid-recognition" evidence="5">
    <location>
        <begin position="24"/>
        <end position="146"/>
    </location>
</feature>
<dbReference type="EMBL" id="SJOL01006065">
    <property type="protein sequence ID" value="TGZ69399.1"/>
    <property type="molecule type" value="Genomic_DNA"/>
</dbReference>
<evidence type="ECO:0000259" key="5">
    <source>
        <dbReference type="SMART" id="SM00737"/>
    </source>
</evidence>
<keyword evidence="4" id="KW-0732">Signal</keyword>
<evidence type="ECO:0000256" key="3">
    <source>
        <dbReference type="ARBA" id="ARBA00022525"/>
    </source>
</evidence>
<dbReference type="GO" id="GO:0005576">
    <property type="term" value="C:extracellular region"/>
    <property type="evidence" value="ECO:0007669"/>
    <property type="project" value="UniProtKB-SubCell"/>
</dbReference>
<dbReference type="SMART" id="SM00737">
    <property type="entry name" value="ML"/>
    <property type="match status" value="1"/>
</dbReference>
<dbReference type="Gene3D" id="2.60.40.770">
    <property type="match status" value="1"/>
</dbReference>
<comment type="caution">
    <text evidence="6">The sequence shown here is derived from an EMBL/GenBank/DDBJ whole genome shotgun (WGS) entry which is preliminary data.</text>
</comment>
<gene>
    <name evidence="6" type="ORF">CRM22_003758</name>
</gene>
<evidence type="ECO:0000256" key="2">
    <source>
        <dbReference type="ARBA" id="ARBA00006370"/>
    </source>
</evidence>
<dbReference type="OrthoDB" id="4937502at2759"/>
<accession>A0A4S2M4R1</accession>
<organism evidence="6 7">
    <name type="scientific">Opisthorchis felineus</name>
    <dbReference type="NCBI Taxonomy" id="147828"/>
    <lineage>
        <taxon>Eukaryota</taxon>
        <taxon>Metazoa</taxon>
        <taxon>Spiralia</taxon>
        <taxon>Lophotrochozoa</taxon>
        <taxon>Platyhelminthes</taxon>
        <taxon>Trematoda</taxon>
        <taxon>Digenea</taxon>
        <taxon>Opisthorchiida</taxon>
        <taxon>Opisthorchiata</taxon>
        <taxon>Opisthorchiidae</taxon>
        <taxon>Opisthorchis</taxon>
    </lineage>
</organism>
<dbReference type="AlphaFoldDB" id="A0A4S2M4R1"/>
<evidence type="ECO:0000313" key="6">
    <source>
        <dbReference type="EMBL" id="TGZ69399.1"/>
    </source>
</evidence>
<sequence length="153" mass="16769">MKKFTTLIFGVFFYISIFADAISYADCGSSNVLVLSIDLTPCGREPCTVYKGRLATIYIDFVAFERLDVGGVVIQGTFTGGRRLIPLPRNGGCAPLAPQCTIAAGETQNYFFTGTVPNELQRGHMTVRWELLDSRGAMFVCVEFPVIVAETTH</sequence>
<dbReference type="Proteomes" id="UP000308267">
    <property type="component" value="Unassembled WGS sequence"/>
</dbReference>
<keyword evidence="3" id="KW-0964">Secreted</keyword>
<dbReference type="InterPro" id="IPR014756">
    <property type="entry name" value="Ig_E-set"/>
</dbReference>
<feature type="signal peptide" evidence="4">
    <location>
        <begin position="1"/>
        <end position="21"/>
    </location>
</feature>
<protein>
    <recommendedName>
        <fullName evidence="5">MD-2-related lipid-recognition domain-containing protein</fullName>
    </recommendedName>
</protein>
<dbReference type="Pfam" id="PF02221">
    <property type="entry name" value="E1_DerP2_DerF2"/>
    <property type="match status" value="1"/>
</dbReference>
<dbReference type="InterPro" id="IPR003172">
    <property type="entry name" value="ML_dom"/>
</dbReference>
<comment type="similarity">
    <text evidence="2">Belongs to the NPC2 family.</text>
</comment>